<dbReference type="InterPro" id="IPR040676">
    <property type="entry name" value="DUF5641"/>
</dbReference>
<dbReference type="InterPro" id="IPR036397">
    <property type="entry name" value="RNaseH_sf"/>
</dbReference>
<keyword evidence="2" id="KW-0812">Transmembrane</keyword>
<dbReference type="Gene3D" id="2.60.98.50">
    <property type="match status" value="1"/>
</dbReference>
<organism evidence="6 7">
    <name type="scientific">Pristionchus pacificus</name>
    <name type="common">Parasitic nematode worm</name>
    <dbReference type="NCBI Taxonomy" id="54126"/>
    <lineage>
        <taxon>Eukaryota</taxon>
        <taxon>Metazoa</taxon>
        <taxon>Ecdysozoa</taxon>
        <taxon>Nematoda</taxon>
        <taxon>Chromadorea</taxon>
        <taxon>Rhabditida</taxon>
        <taxon>Rhabditina</taxon>
        <taxon>Diplogasteromorpha</taxon>
        <taxon>Diplogasteroidea</taxon>
        <taxon>Neodiplogasteridae</taxon>
        <taxon>Pristionchus</taxon>
    </lineage>
</organism>
<feature type="region of interest" description="Disordered" evidence="1">
    <location>
        <begin position="1326"/>
        <end position="1361"/>
    </location>
</feature>
<dbReference type="PANTHER" id="PTHR22955">
    <property type="entry name" value="RETROTRANSPOSON"/>
    <property type="match status" value="1"/>
</dbReference>
<feature type="compositionally biased region" description="Polar residues" evidence="1">
    <location>
        <begin position="484"/>
        <end position="496"/>
    </location>
</feature>
<evidence type="ECO:0000313" key="7">
    <source>
        <dbReference type="Proteomes" id="UP000005239"/>
    </source>
</evidence>
<dbReference type="Gene3D" id="2.60.40.3770">
    <property type="match status" value="1"/>
</dbReference>
<protein>
    <submittedName>
        <fullName evidence="6">Uncharacterized protein</fullName>
    </submittedName>
</protein>
<dbReference type="OrthoDB" id="8019190at2759"/>
<feature type="domain" description="Integrase zinc-binding" evidence="4">
    <location>
        <begin position="1088"/>
        <end position="1138"/>
    </location>
</feature>
<feature type="region of interest" description="Disordered" evidence="1">
    <location>
        <begin position="387"/>
        <end position="418"/>
    </location>
</feature>
<feature type="transmembrane region" description="Helical" evidence="2">
    <location>
        <begin position="1725"/>
        <end position="1758"/>
    </location>
</feature>
<keyword evidence="2" id="KW-0472">Membrane</keyword>
<dbReference type="InterPro" id="IPR005312">
    <property type="entry name" value="DUF1759"/>
</dbReference>
<dbReference type="Pfam" id="PF05380">
    <property type="entry name" value="Peptidase_A17"/>
    <property type="match status" value="1"/>
</dbReference>
<evidence type="ECO:0000256" key="1">
    <source>
        <dbReference type="SAM" id="MobiDB-lite"/>
    </source>
</evidence>
<reference evidence="7" key="1">
    <citation type="journal article" date="2008" name="Nat. Genet.">
        <title>The Pristionchus pacificus genome provides a unique perspective on nematode lifestyle and parasitism.</title>
        <authorList>
            <person name="Dieterich C."/>
            <person name="Clifton S.W."/>
            <person name="Schuster L.N."/>
            <person name="Chinwalla A."/>
            <person name="Delehaunty K."/>
            <person name="Dinkelacker I."/>
            <person name="Fulton L."/>
            <person name="Fulton R."/>
            <person name="Godfrey J."/>
            <person name="Minx P."/>
            <person name="Mitreva M."/>
            <person name="Roeseler W."/>
            <person name="Tian H."/>
            <person name="Witte H."/>
            <person name="Yang S.P."/>
            <person name="Wilson R.K."/>
            <person name="Sommer R.J."/>
        </authorList>
    </citation>
    <scope>NUCLEOTIDE SEQUENCE [LARGE SCALE GENOMIC DNA]</scope>
    <source>
        <strain evidence="7">PS312</strain>
    </source>
</reference>
<dbReference type="InterPro" id="IPR009878">
    <property type="entry name" value="Phlebovirus_G2_fusion"/>
</dbReference>
<feature type="region of interest" description="Disordered" evidence="1">
    <location>
        <begin position="484"/>
        <end position="525"/>
    </location>
</feature>
<feature type="domain" description="DUF5641" evidence="5">
    <location>
        <begin position="1229"/>
        <end position="1319"/>
    </location>
</feature>
<dbReference type="Gene3D" id="3.30.420.10">
    <property type="entry name" value="Ribonuclease H-like superfamily/Ribonuclease H"/>
    <property type="match status" value="1"/>
</dbReference>
<dbReference type="Pfam" id="PF17921">
    <property type="entry name" value="Integrase_H2C2"/>
    <property type="match status" value="1"/>
</dbReference>
<feature type="compositionally biased region" description="Polar residues" evidence="1">
    <location>
        <begin position="1326"/>
        <end position="1336"/>
    </location>
</feature>
<evidence type="ECO:0000259" key="5">
    <source>
        <dbReference type="Pfam" id="PF18701"/>
    </source>
</evidence>
<dbReference type="GO" id="GO:0003676">
    <property type="term" value="F:nucleic acid binding"/>
    <property type="evidence" value="ECO:0007669"/>
    <property type="project" value="InterPro"/>
</dbReference>
<dbReference type="EnsemblMetazoa" id="PPA25390.1">
    <property type="protein sequence ID" value="PPA25390.1"/>
    <property type="gene ID" value="WBGene00114944"/>
</dbReference>
<feature type="region of interest" description="Disordered" evidence="1">
    <location>
        <begin position="105"/>
        <end position="154"/>
    </location>
</feature>
<accession>A0A8R1UHS3</accession>
<evidence type="ECO:0000259" key="3">
    <source>
        <dbReference type="Pfam" id="PF07245"/>
    </source>
</evidence>
<proteinExistence type="predicted"/>
<dbReference type="InterPro" id="IPR008042">
    <property type="entry name" value="Retrotrans_Pao"/>
</dbReference>
<keyword evidence="2" id="KW-1133">Transmembrane helix</keyword>
<dbReference type="Pfam" id="PF18701">
    <property type="entry name" value="DUF5641"/>
    <property type="match status" value="1"/>
</dbReference>
<feature type="compositionally biased region" description="Polar residues" evidence="1">
    <location>
        <begin position="389"/>
        <end position="403"/>
    </location>
</feature>
<accession>A0A2A6CI64</accession>
<feature type="domain" description="Phlebovirus glycoprotein G2 fusion" evidence="3">
    <location>
        <begin position="1936"/>
        <end position="2069"/>
    </location>
</feature>
<sequence>MMTTMASDEMPLGERTDVDLLADTALVFSYRTPFVKTYRALIQDHDAWISLRTSTSEEEKEYTTYIGKYGDYTQELQEASDILTRVDALLEKFLTECRSRDLSVPEADDDALTSVTGRSDTNAPTPRPRSSVAFDVTAPSLPGRTATKEESRGVSTEVLEVAARPAPITIATPPPPPPEVIYVQNDSASAFVTAALVGKSLLQFNGDILLWPEFYEAFTSLVRHGNIAGGDKLALLRMCLSGEAQEVIAGLSQLDRNYDHAIFLLQKEYDKPVHRHHALLTRLRNLPNCDRDGRNLRPFYLKLNVLLRQLLPNGEMDSPDLLVNMITSKLPVGMQTRVIKESSRKTDFGVYSLLAILADAVEDERIERDIMAASRSEKRVPPALPVAHSTVTATSPGTAASTKSSRRRKPNRFSDGPRACRLCEGSHGEESCTTYTTPEDRRTAVFQRRLCMNCLLQGHRASECPSTWRCMKCKEIHHTSTCKNKSMATTVRQGESTPRPKPSTPIAPSGKPAPSGKTSSPRTVKQQTHCVLSEELYDDETTMTAVQSHPRRDVTQPLLCLDIDLQSPYNPEKIVRATVIFDTASTCSYVSSDLAAALELPPADTRRVALRTFGKKTVTHRTVNVFPVSVPLTDGSTYAVTCLSSPLICGDVTWIKKENGLFATTTSTPQLLLGSDYFMDLYLGDNFSMSRSEEGYFILTTAIGDIAATKKVSRSTLQTILVNPVTESHPDLSRLEEMVHRHFSLEMMGVTDSPAVDADDGRALAHFLDHIRYDAEEKRYYVALPFREENPQLPTNFGLAFKRLVTVVNGLAQRPENLENIEDGIRQFHGVRAFFAEGSFNLREFVSNSPELNALFVSENAAASNLEHAKILGLHWNTLPDTLSLPPVKTPSEDTKWTKRLILRHNASIFDALGVLVPSTLPLKILLQELLRDHPLWWQGPPFLCRPPSTWNAQPPISATISKETTMAAFVSDEPIEDPVPAWMDATRFGKWKKMVNSLIVVLLFSYKSRKIEPLPSRSSLFRKAEDLLFTMAQREYPPSPLLIQQLRMYRCSSTGLWRCHGRIDNAEISDEAKNPVYLPRESSTTRLYIMHRHEAVHHFGEQHTLIDLRQRVWIPKGISTVKSALRHCMACKRTKARPFHLPEFPDLPTTRTVVPSHPFSAVGLDLAGPLYYRAEDGRRKCWIVLFTCLHTRATYLDVICDMSTRTLLSRLRRFVAIQALSDTLIDGWKRSTALLSRFWMRWQKEYLTSLRERFQRDHRQGRLITRATPQCNDVVLIAEDGLERGQWKLARIVTINGDRSAVVKTSTGTLHRPLSLLYKLEIGNSSTTEEPSADTTNDRPTNDGVPTPSPTTSTPAVRRSARHNPVMVALFAVSLLVFPASAVPDAKCPDASSARPRLVYVTPCSPNGIGVARIDGTADIKSRICWTRLQCPRGHLRLSATGNGSVCGPECPCPKWTHSCSHYMGRYRNESVQGKLPQELRDYLPPDVCSFKKTDHCAASARYGLFSQVELMDGTLHIVPQMDLSSTDTFSADDYRCVDIDGKELLPPMSTYTATGTSAFCTTYNCTSPEDAKAFCFYGGRVTSLVFLDKRIPLRAWGYHRTLYYPHPASVAVSRAEIVVVCGRLGAEAHPPNNAQEVALKACVSTQCVFLQEWLTDAPTPIIFPWSIVSSDYEIVVQQWTGGVSHPEYRVQCRGRSTCERLRCRFCSSFLWSPSCWSDIDAVLILFALLMIGGFISHILNLCKIISSLIGCFIGCFRRALCCLLRRSTGDPLSGVQTSARFYAPRKFRWRRRALHIALFALSLLFTSAHACSEVTSVRAEEHECTRSEDGSLQCAVSHSSILSLRPIGQETCLVVRDTSGAIGSIISLRVNHITHRCDKQTMYYTRSHTFHTKSHHVCGDLMESGACDGIRCSGLDPRKELPFFESTFPGYNLRPGETSRWNDLRLTLLSTSVPPAPILSSHFLTDGTRTCIVENASPSLFTPGSAGQLQCGTRENASHFRCDFRSSVCVCSTSSQSATCDCPSGDMERFFKEHHTLPLERQGLRLVPGLSSLEAHITDNSILQLKVSLDNLELQTVLDVNECTISSSTATGCYNCMTGAEAEVICVSSKTAMSTALVCEDDIHNTTMVSTIVPCHPNGHKKNITFSSSSGTLHLRCSYACPGDPTKKFFTLDGDLQFVEEVESPSQLANSLQSSSQEF</sequence>
<feature type="domain" description="Phlebovirus glycoprotein G2 fusion" evidence="3">
    <location>
        <begin position="1813"/>
        <end position="1929"/>
    </location>
</feature>
<dbReference type="Pfam" id="PF03564">
    <property type="entry name" value="DUF1759"/>
    <property type="match status" value="1"/>
</dbReference>
<gene>
    <name evidence="6" type="primary">WBGene00114944</name>
</gene>
<keyword evidence="7" id="KW-1185">Reference proteome</keyword>
<name>A0A2A6CI64_PRIPA</name>
<evidence type="ECO:0000256" key="2">
    <source>
        <dbReference type="SAM" id="Phobius"/>
    </source>
</evidence>
<evidence type="ECO:0000259" key="4">
    <source>
        <dbReference type="Pfam" id="PF17921"/>
    </source>
</evidence>
<feature type="transmembrane region" description="Helical" evidence="2">
    <location>
        <begin position="1795"/>
        <end position="1812"/>
    </location>
</feature>
<dbReference type="PANTHER" id="PTHR22955:SF78">
    <property type="entry name" value="GUANINE NUCLEOTIDE-BINDING PROTEIN G(I)_G(S)_G(O) SUBUNIT GAMMA-2 ISOFORM X1-RELATED"/>
    <property type="match status" value="1"/>
</dbReference>
<dbReference type="Pfam" id="PF07245">
    <property type="entry name" value="Phlebovirus_G2"/>
    <property type="match status" value="2"/>
</dbReference>
<dbReference type="Proteomes" id="UP000005239">
    <property type="component" value="Unassembled WGS sequence"/>
</dbReference>
<feature type="compositionally biased region" description="Polar residues" evidence="1">
    <location>
        <begin position="113"/>
        <end position="124"/>
    </location>
</feature>
<feature type="compositionally biased region" description="Polar residues" evidence="1">
    <location>
        <begin position="516"/>
        <end position="525"/>
    </location>
</feature>
<reference evidence="6" key="2">
    <citation type="submission" date="2022-06" db="UniProtKB">
        <authorList>
            <consortium name="EnsemblMetazoa"/>
        </authorList>
    </citation>
    <scope>IDENTIFICATION</scope>
    <source>
        <strain evidence="6">PS312</strain>
    </source>
</reference>
<evidence type="ECO:0000313" key="6">
    <source>
        <dbReference type="EnsemblMetazoa" id="PPA25390.1"/>
    </source>
</evidence>
<dbReference type="InterPro" id="IPR041588">
    <property type="entry name" value="Integrase_H2C2"/>
</dbReference>